<organism evidence="1">
    <name type="scientific">Culex pipiens</name>
    <name type="common">House mosquito</name>
    <dbReference type="NCBI Taxonomy" id="7175"/>
    <lineage>
        <taxon>Eukaryota</taxon>
        <taxon>Metazoa</taxon>
        <taxon>Ecdysozoa</taxon>
        <taxon>Arthropoda</taxon>
        <taxon>Hexapoda</taxon>
        <taxon>Insecta</taxon>
        <taxon>Pterygota</taxon>
        <taxon>Neoptera</taxon>
        <taxon>Endopterygota</taxon>
        <taxon>Diptera</taxon>
        <taxon>Nematocera</taxon>
        <taxon>Culicoidea</taxon>
        <taxon>Culicidae</taxon>
        <taxon>Culicinae</taxon>
        <taxon>Culicini</taxon>
        <taxon>Culex</taxon>
        <taxon>Culex</taxon>
    </lineage>
</organism>
<evidence type="ECO:0000313" key="1">
    <source>
        <dbReference type="EMBL" id="CAG6459389.1"/>
    </source>
</evidence>
<reference evidence="1" key="1">
    <citation type="submission" date="2021-05" db="EMBL/GenBank/DDBJ databases">
        <authorList>
            <person name="Alioto T."/>
            <person name="Alioto T."/>
            <person name="Gomez Garrido J."/>
        </authorList>
    </citation>
    <scope>NUCLEOTIDE SEQUENCE</scope>
</reference>
<dbReference type="AlphaFoldDB" id="A0A8D8F758"/>
<protein>
    <submittedName>
        <fullName evidence="1">(northern house mosquito) hypothetical protein</fullName>
    </submittedName>
</protein>
<sequence length="108" mass="11509">MCANQSGTAPTNLRSFSASTANHRFKNASYCPASPNGCCFRTPPPPFFMSSSAAASTQRFRTVKPRLQQSVIQSCSVCSSCGCIVPAAATTNFCSRLKYVVSVVRGML</sequence>
<proteinExistence type="predicted"/>
<name>A0A8D8F758_CULPI</name>
<dbReference type="EMBL" id="HBUE01037453">
    <property type="protein sequence ID" value="CAG6459389.1"/>
    <property type="molecule type" value="Transcribed_RNA"/>
</dbReference>
<accession>A0A8D8F758</accession>